<gene>
    <name evidence="5" type="primary">rplL</name>
    <name evidence="8" type="ORF">D4N35_009355</name>
</gene>
<dbReference type="Pfam" id="PF00542">
    <property type="entry name" value="Ribosomal_L12"/>
    <property type="match status" value="1"/>
</dbReference>
<organism evidence="8 9">
    <name type="scientific">Siminovitchia fortis</name>
    <dbReference type="NCBI Taxonomy" id="254758"/>
    <lineage>
        <taxon>Bacteria</taxon>
        <taxon>Bacillati</taxon>
        <taxon>Bacillota</taxon>
        <taxon>Bacilli</taxon>
        <taxon>Bacillales</taxon>
        <taxon>Bacillaceae</taxon>
        <taxon>Siminovitchia</taxon>
    </lineage>
</organism>
<dbReference type="SUPFAM" id="SSF54736">
    <property type="entry name" value="ClpS-like"/>
    <property type="match status" value="1"/>
</dbReference>
<protein>
    <recommendedName>
        <fullName evidence="5">Large ribosomal subunit protein bL12</fullName>
    </recommendedName>
</protein>
<dbReference type="InterPro" id="IPR000206">
    <property type="entry name" value="Ribosomal_bL12"/>
</dbReference>
<dbReference type="GO" id="GO:0006412">
    <property type="term" value="P:translation"/>
    <property type="evidence" value="ECO:0007669"/>
    <property type="project" value="UniProtKB-UniRule"/>
</dbReference>
<dbReference type="CDD" id="cd00387">
    <property type="entry name" value="Ribosomal_L7_L12"/>
    <property type="match status" value="1"/>
</dbReference>
<dbReference type="EMBL" id="QYTU02000018">
    <property type="protein sequence ID" value="RWR10603.1"/>
    <property type="molecule type" value="Genomic_DNA"/>
</dbReference>
<keyword evidence="2 5" id="KW-0689">Ribosomal protein</keyword>
<dbReference type="GO" id="GO:0022625">
    <property type="term" value="C:cytosolic large ribosomal subunit"/>
    <property type="evidence" value="ECO:0007669"/>
    <property type="project" value="TreeGrafter"/>
</dbReference>
<comment type="subunit">
    <text evidence="5">Homodimer. Part of the ribosomal stalk of the 50S ribosomal subunit. Forms a multimeric L10(L12)X complex, where L10 forms an elongated spine to which 2 to 4 L12 dimers bind in a sequential fashion. Binds GTP-bound translation factors.</text>
</comment>
<evidence type="ECO:0000259" key="7">
    <source>
        <dbReference type="Pfam" id="PF16320"/>
    </source>
</evidence>
<dbReference type="InterPro" id="IPR008932">
    <property type="entry name" value="Ribosomal_bL12_oligo"/>
</dbReference>
<name>A0A443IT74_9BACI</name>
<reference evidence="8" key="1">
    <citation type="submission" date="2018-12" db="EMBL/GenBank/DDBJ databases">
        <authorList>
            <person name="Sun L."/>
            <person name="Chen Z."/>
        </authorList>
    </citation>
    <scope>NUCLEOTIDE SEQUENCE [LARGE SCALE GENOMIC DNA]</scope>
    <source>
        <strain evidence="8">DSM 16012</strain>
    </source>
</reference>
<dbReference type="HAMAP" id="MF_00368">
    <property type="entry name" value="Ribosomal_bL12"/>
    <property type="match status" value="1"/>
</dbReference>
<accession>A0A443IT74</accession>
<keyword evidence="3 5" id="KW-0687">Ribonucleoprotein</keyword>
<dbReference type="Gene3D" id="1.20.5.710">
    <property type="entry name" value="Single helix bin"/>
    <property type="match status" value="1"/>
</dbReference>
<evidence type="ECO:0000313" key="8">
    <source>
        <dbReference type="EMBL" id="RWR10603.1"/>
    </source>
</evidence>
<dbReference type="GeneID" id="56392563"/>
<feature type="domain" description="Large ribosomal subunit protein bL12 C-terminal" evidence="6">
    <location>
        <begin position="55"/>
        <end position="121"/>
    </location>
</feature>
<dbReference type="GO" id="GO:0003735">
    <property type="term" value="F:structural constituent of ribosome"/>
    <property type="evidence" value="ECO:0007669"/>
    <property type="project" value="InterPro"/>
</dbReference>
<comment type="subunit">
    <text evidence="4">Homodimer. Part of the 50S ribosomal subunit; present in 4 copies per ribosome. Forms part of the ribosomal stalk which helps the ribosome interact with GTP-bound translation factors. Forms a pentameric L10(L12)2(L12)2 complex, where L10 forms an elongated spine to which 2 L12 dimers bind in a sequential fashion.</text>
</comment>
<comment type="caution">
    <text evidence="8">The sequence shown here is derived from an EMBL/GenBank/DDBJ whole genome shotgun (WGS) entry which is preliminary data.</text>
</comment>
<dbReference type="NCBIfam" id="TIGR00855">
    <property type="entry name" value="L12"/>
    <property type="match status" value="1"/>
</dbReference>
<dbReference type="Gene3D" id="3.30.1390.10">
    <property type="match status" value="1"/>
</dbReference>
<evidence type="ECO:0000259" key="6">
    <source>
        <dbReference type="Pfam" id="PF00542"/>
    </source>
</evidence>
<dbReference type="InterPro" id="IPR036235">
    <property type="entry name" value="Ribosomal_bL12_oligo_N_sf"/>
</dbReference>
<evidence type="ECO:0000313" key="9">
    <source>
        <dbReference type="Proteomes" id="UP000273811"/>
    </source>
</evidence>
<proteinExistence type="inferred from homology"/>
<evidence type="ECO:0000256" key="4">
    <source>
        <dbReference type="ARBA" id="ARBA00062085"/>
    </source>
</evidence>
<comment type="function">
    <text evidence="5">Forms part of the ribosomal stalk which helps the ribosome interact with GTP-bound translation factors. Is thus essential for accurate translation.</text>
</comment>
<evidence type="ECO:0000256" key="5">
    <source>
        <dbReference type="HAMAP-Rule" id="MF_00368"/>
    </source>
</evidence>
<evidence type="ECO:0000256" key="1">
    <source>
        <dbReference type="ARBA" id="ARBA00007197"/>
    </source>
</evidence>
<dbReference type="GO" id="GO:0003729">
    <property type="term" value="F:mRNA binding"/>
    <property type="evidence" value="ECO:0007669"/>
    <property type="project" value="TreeGrafter"/>
</dbReference>
<dbReference type="OrthoDB" id="9811748at2"/>
<dbReference type="Proteomes" id="UP000273811">
    <property type="component" value="Unassembled WGS sequence"/>
</dbReference>
<evidence type="ECO:0000256" key="3">
    <source>
        <dbReference type="ARBA" id="ARBA00023274"/>
    </source>
</evidence>
<dbReference type="SUPFAM" id="SSF48300">
    <property type="entry name" value="Ribosomal protein L7/12, oligomerisation (N-terminal) domain"/>
    <property type="match status" value="1"/>
</dbReference>
<dbReference type="PANTHER" id="PTHR45987:SF4">
    <property type="entry name" value="LARGE RIBOSOMAL SUBUNIT PROTEIN BL12M"/>
    <property type="match status" value="1"/>
</dbReference>
<evidence type="ECO:0000256" key="2">
    <source>
        <dbReference type="ARBA" id="ARBA00022980"/>
    </source>
</evidence>
<dbReference type="FunFam" id="3.30.1390.10:FF:000001">
    <property type="entry name" value="50S ribosomal protein L7/L12"/>
    <property type="match status" value="1"/>
</dbReference>
<dbReference type="FunFam" id="1.20.5.710:FF:000002">
    <property type="entry name" value="50S ribosomal protein L7/L12"/>
    <property type="match status" value="1"/>
</dbReference>
<dbReference type="Pfam" id="PF16320">
    <property type="entry name" value="Ribosomal_L12_N"/>
    <property type="match status" value="1"/>
</dbReference>
<dbReference type="InterPro" id="IPR013823">
    <property type="entry name" value="Ribosomal_bL12_C"/>
</dbReference>
<comment type="similarity">
    <text evidence="1 5">Belongs to the bacterial ribosomal protein bL12 family.</text>
</comment>
<keyword evidence="9" id="KW-1185">Reference proteome</keyword>
<sequence length="121" mass="12613">MTKEQIIEAVKEMTVLELNDLVKAIEEEFGVTAAAPVAVAGGAAAADAAAEQTEFDVILASAGAQKIKVIKAVREATGLGLKEAKELVDNAPKPIKEGASKEEAEELKAKLEEVGAEVEVK</sequence>
<dbReference type="RefSeq" id="WP_120072810.1">
    <property type="nucleotide sequence ID" value="NZ_CP126113.1"/>
</dbReference>
<feature type="domain" description="Large ribosomal subunit protein bL12 oligomerization" evidence="7">
    <location>
        <begin position="2"/>
        <end position="49"/>
    </location>
</feature>
<dbReference type="PANTHER" id="PTHR45987">
    <property type="entry name" value="39S RIBOSOMAL PROTEIN L12"/>
    <property type="match status" value="1"/>
</dbReference>
<dbReference type="InterPro" id="IPR014719">
    <property type="entry name" value="Ribosomal_bL12_C/ClpS-like"/>
</dbReference>
<dbReference type="AlphaFoldDB" id="A0A443IT74"/>